<proteinExistence type="predicted"/>
<name>A0ABN7XFG4_GIGMA</name>
<accession>A0ABN7XFG4</accession>
<organism evidence="1 2">
    <name type="scientific">Gigaspora margarita</name>
    <dbReference type="NCBI Taxonomy" id="4874"/>
    <lineage>
        <taxon>Eukaryota</taxon>
        <taxon>Fungi</taxon>
        <taxon>Fungi incertae sedis</taxon>
        <taxon>Mucoromycota</taxon>
        <taxon>Glomeromycotina</taxon>
        <taxon>Glomeromycetes</taxon>
        <taxon>Diversisporales</taxon>
        <taxon>Gigasporaceae</taxon>
        <taxon>Gigaspora</taxon>
    </lineage>
</organism>
<comment type="caution">
    <text evidence="1">The sequence shown here is derived from an EMBL/GenBank/DDBJ whole genome shotgun (WGS) entry which is preliminary data.</text>
</comment>
<protein>
    <submittedName>
        <fullName evidence="1">31123_t:CDS:1</fullName>
    </submittedName>
</protein>
<sequence>RRANYRPEELCRKFLDALLLLWLEKAEDIGEHLPLNELAKKLYEIELRQIARQKRDRIPDLLIYSIKSEKPQQVFYMVDQEGNYIDPLTQDPNFHKYLEQTKALFKKPQQQNHSVRMDRIESK</sequence>
<reference evidence="1 2" key="1">
    <citation type="submission" date="2021-06" db="EMBL/GenBank/DDBJ databases">
        <authorList>
            <person name="Kallberg Y."/>
            <person name="Tangrot J."/>
            <person name="Rosling A."/>
        </authorList>
    </citation>
    <scope>NUCLEOTIDE SEQUENCE [LARGE SCALE GENOMIC DNA]</scope>
    <source>
        <strain evidence="1 2">120-4 pot B 10/14</strain>
    </source>
</reference>
<evidence type="ECO:0000313" key="1">
    <source>
        <dbReference type="EMBL" id="CAG8853730.1"/>
    </source>
</evidence>
<evidence type="ECO:0000313" key="2">
    <source>
        <dbReference type="Proteomes" id="UP000789901"/>
    </source>
</evidence>
<dbReference type="Proteomes" id="UP000789901">
    <property type="component" value="Unassembled WGS sequence"/>
</dbReference>
<feature type="non-terminal residue" evidence="1">
    <location>
        <position position="123"/>
    </location>
</feature>
<feature type="non-terminal residue" evidence="1">
    <location>
        <position position="1"/>
    </location>
</feature>
<dbReference type="EMBL" id="CAJVQB010128451">
    <property type="protein sequence ID" value="CAG8853730.1"/>
    <property type="molecule type" value="Genomic_DNA"/>
</dbReference>
<gene>
    <name evidence="1" type="ORF">GMARGA_LOCUS42551</name>
</gene>
<keyword evidence="2" id="KW-1185">Reference proteome</keyword>